<dbReference type="EMBL" id="BAAARY010000008">
    <property type="protein sequence ID" value="GAA2522683.1"/>
    <property type="molecule type" value="Genomic_DNA"/>
</dbReference>
<dbReference type="Pfam" id="PF00436">
    <property type="entry name" value="SSB"/>
    <property type="match status" value="1"/>
</dbReference>
<comment type="caution">
    <text evidence="3">The sequence shown here is derived from an EMBL/GenBank/DDBJ whole genome shotgun (WGS) entry which is preliminary data.</text>
</comment>
<sequence length="149" mass="16411">MIVSLFTCVIEGKLTASPTRGHTRSGAVWVQFPIVHRERYRDATGRWVDGKAMFLDVVCWGALTDRVNDLVRGDQVVVEVGHLMAYENDCDQAAMKAAARNVSMSMRFQPAHSGPKVAQRRGDVVVTADGERIASAAYPERVADLELAH</sequence>
<dbReference type="Proteomes" id="UP001499978">
    <property type="component" value="Unassembled WGS sequence"/>
</dbReference>
<evidence type="ECO:0000313" key="3">
    <source>
        <dbReference type="EMBL" id="GAA2522683.1"/>
    </source>
</evidence>
<reference evidence="3 4" key="1">
    <citation type="journal article" date="2019" name="Int. J. Syst. Evol. Microbiol.">
        <title>The Global Catalogue of Microorganisms (GCM) 10K type strain sequencing project: providing services to taxonomists for standard genome sequencing and annotation.</title>
        <authorList>
            <consortium name="The Broad Institute Genomics Platform"/>
            <consortium name="The Broad Institute Genome Sequencing Center for Infectious Disease"/>
            <person name="Wu L."/>
            <person name="Ma J."/>
        </authorList>
    </citation>
    <scope>NUCLEOTIDE SEQUENCE [LARGE SCALE GENOMIC DNA]</scope>
    <source>
        <strain evidence="3 4">JCM 3367</strain>
    </source>
</reference>
<keyword evidence="4" id="KW-1185">Reference proteome</keyword>
<dbReference type="SUPFAM" id="SSF50249">
    <property type="entry name" value="Nucleic acid-binding proteins"/>
    <property type="match status" value="1"/>
</dbReference>
<dbReference type="PROSITE" id="PS50935">
    <property type="entry name" value="SSB"/>
    <property type="match status" value="1"/>
</dbReference>
<organism evidence="3 4">
    <name type="scientific">Pilimelia columellifera subsp. columellifera</name>
    <dbReference type="NCBI Taxonomy" id="706583"/>
    <lineage>
        <taxon>Bacteria</taxon>
        <taxon>Bacillati</taxon>
        <taxon>Actinomycetota</taxon>
        <taxon>Actinomycetes</taxon>
        <taxon>Micromonosporales</taxon>
        <taxon>Micromonosporaceae</taxon>
        <taxon>Pilimelia</taxon>
    </lineage>
</organism>
<dbReference type="InterPro" id="IPR012340">
    <property type="entry name" value="NA-bd_OB-fold"/>
</dbReference>
<evidence type="ECO:0000256" key="1">
    <source>
        <dbReference type="ARBA" id="ARBA00023125"/>
    </source>
</evidence>
<dbReference type="Gene3D" id="2.40.50.140">
    <property type="entry name" value="Nucleic acid-binding proteins"/>
    <property type="match status" value="1"/>
</dbReference>
<name>A0ABN3NIH5_9ACTN</name>
<gene>
    <name evidence="3" type="ORF">GCM10010201_21000</name>
</gene>
<evidence type="ECO:0000256" key="2">
    <source>
        <dbReference type="PROSITE-ProRule" id="PRU00252"/>
    </source>
</evidence>
<dbReference type="RefSeq" id="WP_344171743.1">
    <property type="nucleotide sequence ID" value="NZ_BAAARY010000008.1"/>
</dbReference>
<dbReference type="InterPro" id="IPR000424">
    <property type="entry name" value="Primosome_PriB/ssb"/>
</dbReference>
<keyword evidence="1 2" id="KW-0238">DNA-binding</keyword>
<evidence type="ECO:0008006" key="5">
    <source>
        <dbReference type="Google" id="ProtNLM"/>
    </source>
</evidence>
<evidence type="ECO:0000313" key="4">
    <source>
        <dbReference type="Proteomes" id="UP001499978"/>
    </source>
</evidence>
<proteinExistence type="predicted"/>
<protein>
    <recommendedName>
        <fullName evidence="5">Single-stranded DNA-binding protein</fullName>
    </recommendedName>
</protein>
<accession>A0ABN3NIH5</accession>